<evidence type="ECO:0000313" key="1">
    <source>
        <dbReference type="EMBL" id="KAF9512514.1"/>
    </source>
</evidence>
<name>A0A9P6DVB7_9AGAM</name>
<proteinExistence type="predicted"/>
<dbReference type="AlphaFoldDB" id="A0A9P6DVB7"/>
<dbReference type="EMBL" id="MU128985">
    <property type="protein sequence ID" value="KAF9512514.1"/>
    <property type="molecule type" value="Genomic_DNA"/>
</dbReference>
<gene>
    <name evidence="1" type="ORF">BS47DRAFT_1052417</name>
</gene>
<reference evidence="1" key="1">
    <citation type="journal article" date="2020" name="Nat. Commun.">
        <title>Large-scale genome sequencing of mycorrhizal fungi provides insights into the early evolution of symbiotic traits.</title>
        <authorList>
            <person name="Miyauchi S."/>
            <person name="Kiss E."/>
            <person name="Kuo A."/>
            <person name="Drula E."/>
            <person name="Kohler A."/>
            <person name="Sanchez-Garcia M."/>
            <person name="Morin E."/>
            <person name="Andreopoulos B."/>
            <person name="Barry K.W."/>
            <person name="Bonito G."/>
            <person name="Buee M."/>
            <person name="Carver A."/>
            <person name="Chen C."/>
            <person name="Cichocki N."/>
            <person name="Clum A."/>
            <person name="Culley D."/>
            <person name="Crous P.W."/>
            <person name="Fauchery L."/>
            <person name="Girlanda M."/>
            <person name="Hayes R.D."/>
            <person name="Keri Z."/>
            <person name="LaButti K."/>
            <person name="Lipzen A."/>
            <person name="Lombard V."/>
            <person name="Magnuson J."/>
            <person name="Maillard F."/>
            <person name="Murat C."/>
            <person name="Nolan M."/>
            <person name="Ohm R.A."/>
            <person name="Pangilinan J."/>
            <person name="Pereira M.F."/>
            <person name="Perotto S."/>
            <person name="Peter M."/>
            <person name="Pfister S."/>
            <person name="Riley R."/>
            <person name="Sitrit Y."/>
            <person name="Stielow J.B."/>
            <person name="Szollosi G."/>
            <person name="Zifcakova L."/>
            <person name="Stursova M."/>
            <person name="Spatafora J.W."/>
            <person name="Tedersoo L."/>
            <person name="Vaario L.M."/>
            <person name="Yamada A."/>
            <person name="Yan M."/>
            <person name="Wang P."/>
            <person name="Xu J."/>
            <person name="Bruns T."/>
            <person name="Baldrian P."/>
            <person name="Vilgalys R."/>
            <person name="Dunand C."/>
            <person name="Henrissat B."/>
            <person name="Grigoriev I.V."/>
            <person name="Hibbett D."/>
            <person name="Nagy L.G."/>
            <person name="Martin F.M."/>
        </authorList>
    </citation>
    <scope>NUCLEOTIDE SEQUENCE</scope>
    <source>
        <strain evidence="1">UP504</strain>
    </source>
</reference>
<keyword evidence="2" id="KW-1185">Reference proteome</keyword>
<dbReference type="Proteomes" id="UP000886523">
    <property type="component" value="Unassembled WGS sequence"/>
</dbReference>
<evidence type="ECO:0000313" key="2">
    <source>
        <dbReference type="Proteomes" id="UP000886523"/>
    </source>
</evidence>
<organism evidence="1 2">
    <name type="scientific">Hydnum rufescens UP504</name>
    <dbReference type="NCBI Taxonomy" id="1448309"/>
    <lineage>
        <taxon>Eukaryota</taxon>
        <taxon>Fungi</taxon>
        <taxon>Dikarya</taxon>
        <taxon>Basidiomycota</taxon>
        <taxon>Agaricomycotina</taxon>
        <taxon>Agaricomycetes</taxon>
        <taxon>Cantharellales</taxon>
        <taxon>Hydnaceae</taxon>
        <taxon>Hydnum</taxon>
    </lineage>
</organism>
<sequence length="149" mass="16950">MRKTPYMISLVGVFFSLTLTLISLALPYWLRVQSPIDSPSTTSIDYGLYRRCESRVVQAPPVSPSPPNFFPGEVVLALCPLGFCGYAIAEAVCLEDRGLSSLLSMLRFKSRLCRWLLPCAIHSHRFSLKQHISVWRSGSMWYHGFWIFC</sequence>
<comment type="caution">
    <text evidence="1">The sequence shown here is derived from an EMBL/GenBank/DDBJ whole genome shotgun (WGS) entry which is preliminary data.</text>
</comment>
<protein>
    <submittedName>
        <fullName evidence="1">Uncharacterized protein</fullName>
    </submittedName>
</protein>
<accession>A0A9P6DVB7</accession>
<dbReference type="OrthoDB" id="61370at2759"/>